<gene>
    <name evidence="10" type="ORF">HOLleu_27553</name>
</gene>
<dbReference type="Gene3D" id="2.120.10.30">
    <property type="entry name" value="TolB, C-terminal domain"/>
    <property type="match status" value="2"/>
</dbReference>
<keyword evidence="11" id="KW-1185">Reference proteome</keyword>
<dbReference type="PROSITE" id="PS50119">
    <property type="entry name" value="ZF_BBOX"/>
    <property type="match status" value="2"/>
</dbReference>
<dbReference type="InterPro" id="IPR014756">
    <property type="entry name" value="Ig_E-set"/>
</dbReference>
<dbReference type="GO" id="GO:0061630">
    <property type="term" value="F:ubiquitin protein ligase activity"/>
    <property type="evidence" value="ECO:0007669"/>
    <property type="project" value="TreeGrafter"/>
</dbReference>
<dbReference type="PROSITE" id="PS50089">
    <property type="entry name" value="ZF_RING_2"/>
    <property type="match status" value="1"/>
</dbReference>
<dbReference type="InterPro" id="IPR001258">
    <property type="entry name" value="NHL_repeat"/>
</dbReference>
<evidence type="ECO:0000313" key="10">
    <source>
        <dbReference type="EMBL" id="KAJ8030980.1"/>
    </source>
</evidence>
<dbReference type="SMART" id="SM00336">
    <property type="entry name" value="BBOX"/>
    <property type="match status" value="2"/>
</dbReference>
<feature type="domain" description="B box-type" evidence="9">
    <location>
        <begin position="93"/>
        <end position="138"/>
    </location>
</feature>
<name>A0A9Q1BQX0_HOLLE</name>
<dbReference type="PANTHER" id="PTHR25462:SF229">
    <property type="entry name" value="TRANSCRIPTION INTERMEDIARY FACTOR 1-BETA"/>
    <property type="match status" value="1"/>
</dbReference>
<dbReference type="SUPFAM" id="SSF57845">
    <property type="entry name" value="B-box zinc-binding domain"/>
    <property type="match status" value="1"/>
</dbReference>
<dbReference type="Gene3D" id="3.30.160.60">
    <property type="entry name" value="Classic Zinc Finger"/>
    <property type="match status" value="1"/>
</dbReference>
<feature type="domain" description="B box-type" evidence="9">
    <location>
        <begin position="155"/>
        <end position="198"/>
    </location>
</feature>
<dbReference type="InterPro" id="IPR003649">
    <property type="entry name" value="Bbox_C"/>
</dbReference>
<feature type="domain" description="RING-type" evidence="8">
    <location>
        <begin position="18"/>
        <end position="59"/>
    </location>
</feature>
<dbReference type="GO" id="GO:0006513">
    <property type="term" value="P:protein monoubiquitination"/>
    <property type="evidence" value="ECO:0007669"/>
    <property type="project" value="TreeGrafter"/>
</dbReference>
<reference evidence="10" key="1">
    <citation type="submission" date="2021-10" db="EMBL/GenBank/DDBJ databases">
        <title>Tropical sea cucumber genome reveals ecological adaptation and Cuvierian tubules defense mechanism.</title>
        <authorList>
            <person name="Chen T."/>
        </authorList>
    </citation>
    <scope>NUCLEOTIDE SEQUENCE</scope>
    <source>
        <strain evidence="10">Nanhai2018</strain>
        <tissue evidence="10">Muscle</tissue>
    </source>
</reference>
<dbReference type="InterPro" id="IPR047153">
    <property type="entry name" value="TRIM45/56/19-like"/>
</dbReference>
<dbReference type="PROSITE" id="PS50194">
    <property type="entry name" value="FILAMIN_REPEAT"/>
    <property type="match status" value="1"/>
</dbReference>
<dbReference type="CDD" id="cd19757">
    <property type="entry name" value="Bbox1"/>
    <property type="match status" value="1"/>
</dbReference>
<dbReference type="GO" id="GO:0008270">
    <property type="term" value="F:zinc ion binding"/>
    <property type="evidence" value="ECO:0007669"/>
    <property type="project" value="UniProtKB-KW"/>
</dbReference>
<dbReference type="Pfam" id="PF01436">
    <property type="entry name" value="NHL"/>
    <property type="match status" value="3"/>
</dbReference>
<dbReference type="Proteomes" id="UP001152320">
    <property type="component" value="Chromosome 13"/>
</dbReference>
<evidence type="ECO:0000259" key="8">
    <source>
        <dbReference type="PROSITE" id="PS50089"/>
    </source>
</evidence>
<dbReference type="InterPro" id="IPR001841">
    <property type="entry name" value="Znf_RING"/>
</dbReference>
<dbReference type="InterPro" id="IPR013083">
    <property type="entry name" value="Znf_RING/FYVE/PHD"/>
</dbReference>
<dbReference type="CDD" id="cd05819">
    <property type="entry name" value="NHL"/>
    <property type="match status" value="1"/>
</dbReference>
<protein>
    <submittedName>
        <fullName evidence="10">Tripartite motif-containing protein 2</fullName>
    </submittedName>
</protein>
<dbReference type="InterPro" id="IPR018957">
    <property type="entry name" value="Znf_C3HC4_RING-type"/>
</dbReference>
<dbReference type="SUPFAM" id="SSF57850">
    <property type="entry name" value="RING/U-box"/>
    <property type="match status" value="1"/>
</dbReference>
<dbReference type="PROSITE" id="PS51125">
    <property type="entry name" value="NHL"/>
    <property type="match status" value="3"/>
</dbReference>
<evidence type="ECO:0000259" key="9">
    <source>
        <dbReference type="PROSITE" id="PS50119"/>
    </source>
</evidence>
<feature type="repeat" description="NHL" evidence="7">
    <location>
        <begin position="574"/>
        <end position="615"/>
    </location>
</feature>
<keyword evidence="4" id="KW-0862">Zinc</keyword>
<evidence type="ECO:0000313" key="11">
    <source>
        <dbReference type="Proteomes" id="UP001152320"/>
    </source>
</evidence>
<evidence type="ECO:0000256" key="3">
    <source>
        <dbReference type="ARBA" id="ARBA00022771"/>
    </source>
</evidence>
<dbReference type="Gene3D" id="2.60.40.10">
    <property type="entry name" value="Immunoglobulins"/>
    <property type="match status" value="1"/>
</dbReference>
<dbReference type="Pfam" id="PF00643">
    <property type="entry name" value="zf-B_box"/>
    <property type="match status" value="2"/>
</dbReference>
<feature type="repeat" description="NHL" evidence="7">
    <location>
        <begin position="496"/>
        <end position="527"/>
    </location>
</feature>
<proteinExistence type="predicted"/>
<dbReference type="SMART" id="SM00184">
    <property type="entry name" value="RING"/>
    <property type="match status" value="1"/>
</dbReference>
<dbReference type="EMBL" id="JAIZAY010000013">
    <property type="protein sequence ID" value="KAJ8030980.1"/>
    <property type="molecule type" value="Genomic_DNA"/>
</dbReference>
<dbReference type="OrthoDB" id="252722at2759"/>
<evidence type="ECO:0000256" key="6">
    <source>
        <dbReference type="PROSITE-ProRule" id="PRU00087"/>
    </source>
</evidence>
<dbReference type="InterPro" id="IPR013783">
    <property type="entry name" value="Ig-like_fold"/>
</dbReference>
<feature type="repeat" description="Filamin" evidence="6">
    <location>
        <begin position="362"/>
        <end position="471"/>
    </location>
</feature>
<comment type="caution">
    <text evidence="10">The sequence shown here is derived from an EMBL/GenBank/DDBJ whole genome shotgun (WGS) entry which is preliminary data.</text>
</comment>
<dbReference type="PROSITE" id="PS00518">
    <property type="entry name" value="ZF_RING_1"/>
    <property type="match status" value="1"/>
</dbReference>
<dbReference type="InterPro" id="IPR000315">
    <property type="entry name" value="Znf_B-box"/>
</dbReference>
<evidence type="ECO:0000256" key="4">
    <source>
        <dbReference type="ARBA" id="ARBA00022833"/>
    </source>
</evidence>
<dbReference type="Pfam" id="PF00630">
    <property type="entry name" value="Filamin"/>
    <property type="match status" value="1"/>
</dbReference>
<evidence type="ECO:0000256" key="5">
    <source>
        <dbReference type="PROSITE-ProRule" id="PRU00024"/>
    </source>
</evidence>
<dbReference type="SMART" id="SM00502">
    <property type="entry name" value="BBC"/>
    <property type="match status" value="1"/>
</dbReference>
<dbReference type="SUPFAM" id="SSF101898">
    <property type="entry name" value="NHL repeat"/>
    <property type="match status" value="1"/>
</dbReference>
<dbReference type="Pfam" id="PF00097">
    <property type="entry name" value="zf-C3HC4"/>
    <property type="match status" value="1"/>
</dbReference>
<accession>A0A9Q1BQX0</accession>
<dbReference type="InterPro" id="IPR017868">
    <property type="entry name" value="Filamin/ABP280_repeat-like"/>
</dbReference>
<dbReference type="Gene3D" id="3.30.40.10">
    <property type="entry name" value="Zinc/RING finger domain, C3HC4 (zinc finger)"/>
    <property type="match status" value="1"/>
</dbReference>
<dbReference type="InterPro" id="IPR011042">
    <property type="entry name" value="6-blade_b-propeller_TolB-like"/>
</dbReference>
<keyword evidence="3 5" id="KW-0863">Zinc-finger</keyword>
<dbReference type="AlphaFoldDB" id="A0A9Q1BQX0"/>
<evidence type="ECO:0000256" key="2">
    <source>
        <dbReference type="ARBA" id="ARBA00022737"/>
    </source>
</evidence>
<dbReference type="SUPFAM" id="SSF81296">
    <property type="entry name" value="E set domains"/>
    <property type="match status" value="1"/>
</dbReference>
<evidence type="ECO:0000256" key="7">
    <source>
        <dbReference type="PROSITE-ProRule" id="PRU00504"/>
    </source>
</evidence>
<organism evidence="10 11">
    <name type="scientific">Holothuria leucospilota</name>
    <name type="common">Black long sea cucumber</name>
    <name type="synonym">Mertensiothuria leucospilota</name>
    <dbReference type="NCBI Taxonomy" id="206669"/>
    <lineage>
        <taxon>Eukaryota</taxon>
        <taxon>Metazoa</taxon>
        <taxon>Echinodermata</taxon>
        <taxon>Eleutherozoa</taxon>
        <taxon>Echinozoa</taxon>
        <taxon>Holothuroidea</taxon>
        <taxon>Aspidochirotacea</taxon>
        <taxon>Aspidochirotida</taxon>
        <taxon>Holothuriidae</taxon>
        <taxon>Holothuria</taxon>
    </lineage>
</organism>
<dbReference type="PANTHER" id="PTHR25462">
    <property type="entry name" value="BONUS, ISOFORM C-RELATED"/>
    <property type="match status" value="1"/>
</dbReference>
<sequence>MAANYVKADELDRQFLQCALCIDRLQKPKLLPCQHTFCQSCLELWVTQNGGTLSCPFCRNQYSLTQRGVAGLPDNFFVNSIIEFINRKRTASSAKTLCDSCENEASDYCYDCAEFMCFECTAAHKRLRTTRDHKVISIDEYLSDLTSVEKVFADDEAKLCGSHEGQEIEIYCDSCGVPICQKCRVKEHYSSEHKLIQLSEAGKASRLVLSDLADRAQEKVDSLREIVSMLKETNRLLHTNREAALNQVKARKKLLIELIDTFGQEVEAELEREFSCRKSTLEENIEYFQQTLDKTTSVCNVTQNLLNEGDDEALLYVSRDTIRKLEENVSTQVRPKTDEDGRIKFVPGSCNEIERVQQFGFIEKTKKSCSKSSSPRLRPITTAGSPDFVVGENANVTLSSTDSEGNIASSGGIPITAKVFSPTGEVGIAKVQDKNDGCYDITFRPRVAGKHKLILAAHGRQMSVEPYELDVLPLQRKILTFGNPSLPECIPSSVSLQEPCGVAISHRNNEIFVADTGNHTIRVFDMDGNYKTQMTYLNMSHDFEPMGMALANEGRVILVTDAGNRQVLICSRDGNLLRRFGDTHLRRPCGIAISHSGLIIVADVESHCIFVYNSSGELLTKVGKFGTDRGQFRRPFGVAVDSYDNIVVSDRDNHRLQIISPSGDILSIIGDDRRSAGDEERLLKYPTGVAVDKNDNIYVCSDWDAQILMFDSKGAFLKKVLSSEVEGLKYPNGIAVGTDSRLVIVDYGQNCAKIIEA</sequence>
<keyword evidence="2" id="KW-0677">Repeat</keyword>
<feature type="repeat" description="NHL" evidence="7">
    <location>
        <begin position="619"/>
        <end position="662"/>
    </location>
</feature>
<evidence type="ECO:0000256" key="1">
    <source>
        <dbReference type="ARBA" id="ARBA00022723"/>
    </source>
</evidence>
<dbReference type="InterPro" id="IPR017907">
    <property type="entry name" value="Znf_RING_CS"/>
</dbReference>
<keyword evidence="1" id="KW-0479">Metal-binding</keyword>